<name>A0A428RQD8_9HYPO</name>
<evidence type="ECO:0000313" key="2">
    <source>
        <dbReference type="Proteomes" id="UP000288429"/>
    </source>
</evidence>
<sequence>MSFARLLSFTSFNDAVFDSLDLHKASQTRLNLDKSPSIVYPKPHPRYKRNSDQWFFFELIVPSVDMVVSPIIPLTLEISTRESTLWVPQVLIPILQRHYHSKSINQIETPSTSSPTSTLGFHQYISRLID</sequence>
<dbReference type="Proteomes" id="UP000288429">
    <property type="component" value="Unassembled WGS sequence"/>
</dbReference>
<dbReference type="EMBL" id="NIZV01000880">
    <property type="protein sequence ID" value="RSL79699.1"/>
    <property type="molecule type" value="Genomic_DNA"/>
</dbReference>
<reference evidence="1 2" key="1">
    <citation type="submission" date="2017-06" db="EMBL/GenBank/DDBJ databases">
        <title>Cmopartive genomic analysis of Ambrosia Fusariam Clade fungi.</title>
        <authorList>
            <person name="Stajich J.E."/>
            <person name="Carrillo J."/>
            <person name="Kijimoto T."/>
            <person name="Eskalen A."/>
            <person name="O'Donnell K."/>
            <person name="Kasson M."/>
        </authorList>
    </citation>
    <scope>NUCLEOTIDE SEQUENCE [LARGE SCALE GENOMIC DNA]</scope>
    <source>
        <strain evidence="1 2">NRRL 20438</strain>
    </source>
</reference>
<protein>
    <submittedName>
        <fullName evidence="1">Uncharacterized protein</fullName>
    </submittedName>
</protein>
<gene>
    <name evidence="1" type="ORF">CDV31_017182</name>
</gene>
<dbReference type="AlphaFoldDB" id="A0A428RQD8"/>
<comment type="caution">
    <text evidence="1">The sequence shown here is derived from an EMBL/GenBank/DDBJ whole genome shotgun (WGS) entry which is preliminary data.</text>
</comment>
<accession>A0A428RQD8</accession>
<keyword evidence="2" id="KW-1185">Reference proteome</keyword>
<evidence type="ECO:0000313" key="1">
    <source>
        <dbReference type="EMBL" id="RSL79699.1"/>
    </source>
</evidence>
<organism evidence="1 2">
    <name type="scientific">Fusarium ambrosium</name>
    <dbReference type="NCBI Taxonomy" id="131363"/>
    <lineage>
        <taxon>Eukaryota</taxon>
        <taxon>Fungi</taxon>
        <taxon>Dikarya</taxon>
        <taxon>Ascomycota</taxon>
        <taxon>Pezizomycotina</taxon>
        <taxon>Sordariomycetes</taxon>
        <taxon>Hypocreomycetidae</taxon>
        <taxon>Hypocreales</taxon>
        <taxon>Nectriaceae</taxon>
        <taxon>Fusarium</taxon>
        <taxon>Fusarium solani species complex</taxon>
    </lineage>
</organism>
<proteinExistence type="predicted"/>